<feature type="transmembrane region" description="Helical" evidence="1">
    <location>
        <begin position="100"/>
        <end position="122"/>
    </location>
</feature>
<feature type="transmembrane region" description="Helical" evidence="1">
    <location>
        <begin position="129"/>
        <end position="146"/>
    </location>
</feature>
<evidence type="ECO:0000313" key="3">
    <source>
        <dbReference type="Proteomes" id="UP000602076"/>
    </source>
</evidence>
<evidence type="ECO:0000313" key="2">
    <source>
        <dbReference type="EMBL" id="MBD3110378.1"/>
    </source>
</evidence>
<dbReference type="EMBL" id="JACXSI010000069">
    <property type="protein sequence ID" value="MBD3110378.1"/>
    <property type="molecule type" value="Genomic_DNA"/>
</dbReference>
<evidence type="ECO:0000256" key="1">
    <source>
        <dbReference type="SAM" id="Phobius"/>
    </source>
</evidence>
<feature type="transmembrane region" description="Helical" evidence="1">
    <location>
        <begin position="152"/>
        <end position="178"/>
    </location>
</feature>
<feature type="transmembrane region" description="Helical" evidence="1">
    <location>
        <begin position="6"/>
        <end position="22"/>
    </location>
</feature>
<accession>A0A927HED6</accession>
<proteinExistence type="predicted"/>
<name>A0A927HED6_9BACI</name>
<gene>
    <name evidence="2" type="ORF">IEO70_18800</name>
</gene>
<feature type="transmembrane region" description="Helical" evidence="1">
    <location>
        <begin position="74"/>
        <end position="94"/>
    </location>
</feature>
<dbReference type="Pfam" id="PF24124">
    <property type="entry name" value="YphA"/>
    <property type="match status" value="1"/>
</dbReference>
<feature type="transmembrane region" description="Helical" evidence="1">
    <location>
        <begin position="50"/>
        <end position="67"/>
    </location>
</feature>
<feature type="transmembrane region" description="Helical" evidence="1">
    <location>
        <begin position="27"/>
        <end position="44"/>
    </location>
</feature>
<sequence>MEGYIFLAGSWIAIILIFFFLSKKIPLILCIHLLVMIVLSQYLIPMGDQQVNVAVLYATAAVCFYIGHLPFKSIMNMIVISFVLALAKAVYYVYSMLEPLWFLWLPSWVDNALLTYMAIMLLRNNGQRMITIIMGMVISDLFVFFSHAQSGLYYALFTSGWLDEMTICCAFLLGWIFIEMVSRILYEHTKHFHKKEV</sequence>
<keyword evidence="3" id="KW-1185">Reference proteome</keyword>
<keyword evidence="1" id="KW-0812">Transmembrane</keyword>
<dbReference type="RefSeq" id="WP_190999913.1">
    <property type="nucleotide sequence ID" value="NZ_JACXSI010000069.1"/>
</dbReference>
<dbReference type="InterPro" id="IPR014617">
    <property type="entry name" value="YphA_Bacsu"/>
</dbReference>
<keyword evidence="1" id="KW-1133">Transmembrane helix</keyword>
<keyword evidence="1" id="KW-0472">Membrane</keyword>
<comment type="caution">
    <text evidence="2">The sequence shown here is derived from an EMBL/GenBank/DDBJ whole genome shotgun (WGS) entry which is preliminary data.</text>
</comment>
<protein>
    <submittedName>
        <fullName evidence="2">Uncharacterized protein</fullName>
    </submittedName>
</protein>
<organism evidence="2 3">
    <name type="scientific">Peribacillus faecalis</name>
    <dbReference type="NCBI Taxonomy" id="2772559"/>
    <lineage>
        <taxon>Bacteria</taxon>
        <taxon>Bacillati</taxon>
        <taxon>Bacillota</taxon>
        <taxon>Bacilli</taxon>
        <taxon>Bacillales</taxon>
        <taxon>Bacillaceae</taxon>
        <taxon>Peribacillus</taxon>
    </lineage>
</organism>
<dbReference type="Proteomes" id="UP000602076">
    <property type="component" value="Unassembled WGS sequence"/>
</dbReference>
<reference evidence="2" key="1">
    <citation type="submission" date="2020-09" db="EMBL/GenBank/DDBJ databases">
        <title>Bacillus faecalis sp. nov., a moderately halophilic bacterium isolated from cow faeces.</title>
        <authorList>
            <person name="Jiang L."/>
            <person name="Lee J."/>
        </authorList>
    </citation>
    <scope>NUCLEOTIDE SEQUENCE</scope>
    <source>
        <strain evidence="2">AGMB 02131</strain>
    </source>
</reference>
<dbReference type="AlphaFoldDB" id="A0A927HED6"/>